<gene>
    <name evidence="1" type="ORF">ABH15_05635</name>
</gene>
<dbReference type="OrthoDB" id="81191at2157"/>
<dbReference type="Pfam" id="PF02596">
    <property type="entry name" value="DUF169"/>
    <property type="match status" value="1"/>
</dbReference>
<evidence type="ECO:0008006" key="3">
    <source>
        <dbReference type="Google" id="ProtNLM"/>
    </source>
</evidence>
<dbReference type="PANTHER" id="PTHR37954">
    <property type="entry name" value="BLL4979 PROTEIN"/>
    <property type="match status" value="1"/>
</dbReference>
<evidence type="ECO:0000313" key="2">
    <source>
        <dbReference type="Proteomes" id="UP000290932"/>
    </source>
</evidence>
<sequence>MTAIEDIQKMGTAMKELLGLSGSPVGVRIVKRNDEIAEAEPAGGHRFCQALMRGRRGDHVVVTAETIACPAAARAFGFKPLPEALKSGKGLVGFGITAEESVGQQMFAGMTTCKPGEIVQLDVFPLDAAGSEPDIVVVEDEVEKLMWIVLAYMHARGGERVSGSTAVLQATCVDATIIPYLEDRLNYGFGCYGCRDATDMAGGEAILGFPAHYLPGIVRHLEYLNRKALPHSRGKHALAALTKQRGGGDPGSCSSL</sequence>
<keyword evidence="2" id="KW-1185">Reference proteome</keyword>
<dbReference type="PANTHER" id="PTHR37954:SF3">
    <property type="entry name" value="DUF169 DOMAIN-CONTAINING PROTEIN"/>
    <property type="match status" value="1"/>
</dbReference>
<comment type="caution">
    <text evidence="1">The sequence shown here is derived from an EMBL/GenBank/DDBJ whole genome shotgun (WGS) entry which is preliminary data.</text>
</comment>
<dbReference type="EMBL" id="LHQS01000002">
    <property type="protein sequence ID" value="RXE55719.1"/>
    <property type="molecule type" value="Genomic_DNA"/>
</dbReference>
<reference evidence="1 2" key="1">
    <citation type="journal article" date="2015" name="Int. J. Syst. Evol. Microbiol.">
        <title>Methanoculleus taiwanensis sp. nov., a methanogen isolated from deep marine sediment at the deformation front area near Taiwan.</title>
        <authorList>
            <person name="Weng C.Y."/>
            <person name="Chen S.C."/>
            <person name="Lai M.C."/>
            <person name="Wu S.Y."/>
            <person name="Lin S."/>
            <person name="Yang T.F."/>
            <person name="Chen P.C."/>
        </authorList>
    </citation>
    <scope>NUCLEOTIDE SEQUENCE [LARGE SCALE GENOMIC DNA]</scope>
    <source>
        <strain evidence="1 2">CYW4</strain>
    </source>
</reference>
<dbReference type="InterPro" id="IPR003748">
    <property type="entry name" value="DUF169"/>
</dbReference>
<organism evidence="1 2">
    <name type="scientific">Methanoculleus taiwanensis</name>
    <dbReference type="NCBI Taxonomy" id="1550565"/>
    <lineage>
        <taxon>Archaea</taxon>
        <taxon>Methanobacteriati</taxon>
        <taxon>Methanobacteriota</taxon>
        <taxon>Stenosarchaea group</taxon>
        <taxon>Methanomicrobia</taxon>
        <taxon>Methanomicrobiales</taxon>
        <taxon>Methanomicrobiaceae</taxon>
        <taxon>Methanoculleus</taxon>
    </lineage>
</organism>
<evidence type="ECO:0000313" key="1">
    <source>
        <dbReference type="EMBL" id="RXE55719.1"/>
    </source>
</evidence>
<proteinExistence type="predicted"/>
<dbReference type="Proteomes" id="UP000290932">
    <property type="component" value="Unassembled WGS sequence"/>
</dbReference>
<dbReference type="RefSeq" id="WP_128693407.1">
    <property type="nucleotide sequence ID" value="NZ_LHQS01000002.1"/>
</dbReference>
<dbReference type="AlphaFoldDB" id="A0A498GYD8"/>
<accession>A0A498GYD8</accession>
<name>A0A498GYD8_9EURY</name>
<protein>
    <recommendedName>
        <fullName evidence="3">DUF169 domain-containing protein</fullName>
    </recommendedName>
</protein>